<name>A0ABV5LQ20_9ACTN</name>
<gene>
    <name evidence="3" type="ORF">ACFFVI_04305</name>
</gene>
<proteinExistence type="predicted"/>
<dbReference type="RefSeq" id="WP_380134745.1">
    <property type="nucleotide sequence ID" value="NZ_JBHLUI010000002.1"/>
</dbReference>
<feature type="compositionally biased region" description="Low complexity" evidence="1">
    <location>
        <begin position="450"/>
        <end position="511"/>
    </location>
</feature>
<sequence>MRSRRARTPLVLALALAPLLGTGPLPAHALTGEELVGTVVRIADSGTDGSPTTYLDLGDGAGFDLRAVGNQRLDRVAPGSEVTVRVSDADADTLRVLSVQDVSAPARPQSTGSSSAPHTVRIAMVVPAGAGQDANPMTAQDAENSLAAASQYWSDQTEGKVSFTLAAPVTGWYTSTYPCSDVGNLWNEAAARTGWTGAAREHLVVVVPRQAYTSRACDAYGKGTIGSSSAANGALYVTDTASSLWAHELGHNLSLNHANAVYCSASADVTWNGSTWGCGCASCTGTWVSYGDWFDVMGPSGQLGYGSLGVAGQSRLGLQTAGIRTVGSAGSYTVAALPVRTDGAAHGLRIPDPAGRGTYFVELRGNWSGDARSSASLTSMPRGVRITKADDSQSGGSVVLDATPTGSSTDRNWILTAGSTFTSASGQVRITTTTVDGTSATVQVALGAETPTSTPTSTPTAAPTSAPTSTPTATPTSTPTRTTSPTGTPTTRPTSNPTTRPTTTRPTSSPTPTRPPSRQLSPVTERPDGTIAVRRGDRTVVVRGAILQRYRAAGLNRSSLGLPVTDEIPLRGGAFTRFEHGSIYWSPLGGAHVVKGAIRDRWASLGWENSTLGYPTGEETAVPGGVVQTFQHGSITYSFGTGRTVVTRG</sequence>
<evidence type="ECO:0000256" key="2">
    <source>
        <dbReference type="SAM" id="SignalP"/>
    </source>
</evidence>
<evidence type="ECO:0000313" key="3">
    <source>
        <dbReference type="EMBL" id="MFB9376185.1"/>
    </source>
</evidence>
<feature type="signal peptide" evidence="2">
    <location>
        <begin position="1"/>
        <end position="29"/>
    </location>
</feature>
<protein>
    <recommendedName>
        <fullName evidence="5">LGFP repeat-containing protein</fullName>
    </recommendedName>
</protein>
<keyword evidence="2" id="KW-0732">Signal</keyword>
<accession>A0ABV5LQ20</accession>
<evidence type="ECO:0000313" key="4">
    <source>
        <dbReference type="Proteomes" id="UP001589748"/>
    </source>
</evidence>
<dbReference type="Gene3D" id="3.40.390.10">
    <property type="entry name" value="Collagenase (Catalytic Domain)"/>
    <property type="match status" value="1"/>
</dbReference>
<keyword evidence="4" id="KW-1185">Reference proteome</keyword>
<reference evidence="3 4" key="1">
    <citation type="submission" date="2024-09" db="EMBL/GenBank/DDBJ databases">
        <authorList>
            <person name="Sun Q."/>
            <person name="Mori K."/>
        </authorList>
    </citation>
    <scope>NUCLEOTIDE SEQUENCE [LARGE SCALE GENOMIC DNA]</scope>
    <source>
        <strain evidence="3 4">TISTR 1856</strain>
    </source>
</reference>
<feature type="chain" id="PRO_5045887165" description="LGFP repeat-containing protein" evidence="2">
    <location>
        <begin position="30"/>
        <end position="649"/>
    </location>
</feature>
<dbReference type="EMBL" id="JBHMDM010000002">
    <property type="protein sequence ID" value="MFB9376185.1"/>
    <property type="molecule type" value="Genomic_DNA"/>
</dbReference>
<feature type="region of interest" description="Disordered" evidence="1">
    <location>
        <begin position="448"/>
        <end position="535"/>
    </location>
</feature>
<dbReference type="InterPro" id="IPR024079">
    <property type="entry name" value="MetalloPept_cat_dom_sf"/>
</dbReference>
<evidence type="ECO:0008006" key="5">
    <source>
        <dbReference type="Google" id="ProtNLM"/>
    </source>
</evidence>
<dbReference type="Proteomes" id="UP001589748">
    <property type="component" value="Unassembled WGS sequence"/>
</dbReference>
<dbReference type="InterPro" id="IPR013207">
    <property type="entry name" value="LGFP"/>
</dbReference>
<feature type="region of interest" description="Disordered" evidence="1">
    <location>
        <begin position="372"/>
        <end position="412"/>
    </location>
</feature>
<comment type="caution">
    <text evidence="3">The sequence shown here is derived from an EMBL/GenBank/DDBJ whole genome shotgun (WGS) entry which is preliminary data.</text>
</comment>
<organism evidence="3 4">
    <name type="scientific">Kineococcus gynurae</name>
    <dbReference type="NCBI Taxonomy" id="452979"/>
    <lineage>
        <taxon>Bacteria</taxon>
        <taxon>Bacillati</taxon>
        <taxon>Actinomycetota</taxon>
        <taxon>Actinomycetes</taxon>
        <taxon>Kineosporiales</taxon>
        <taxon>Kineosporiaceae</taxon>
        <taxon>Kineococcus</taxon>
    </lineage>
</organism>
<dbReference type="SUPFAM" id="SSF55486">
    <property type="entry name" value="Metalloproteases ('zincins'), catalytic domain"/>
    <property type="match status" value="1"/>
</dbReference>
<evidence type="ECO:0000256" key="1">
    <source>
        <dbReference type="SAM" id="MobiDB-lite"/>
    </source>
</evidence>
<dbReference type="Pfam" id="PF08310">
    <property type="entry name" value="LGFP"/>
    <property type="match status" value="2"/>
</dbReference>